<evidence type="ECO:0000256" key="1">
    <source>
        <dbReference type="SAM" id="Coils"/>
    </source>
</evidence>
<feature type="domain" description="ARB-07466-like C-terminal" evidence="3">
    <location>
        <begin position="209"/>
        <end position="312"/>
    </location>
</feature>
<gene>
    <name evidence="4" type="ORF">Q8791_14230</name>
</gene>
<dbReference type="Pfam" id="PF26571">
    <property type="entry name" value="VldE"/>
    <property type="match status" value="1"/>
</dbReference>
<keyword evidence="2" id="KW-0732">Signal</keyword>
<evidence type="ECO:0000256" key="2">
    <source>
        <dbReference type="SAM" id="SignalP"/>
    </source>
</evidence>
<organism evidence="4 5">
    <name type="scientific">Nocardiopsis codii</name>
    <dbReference type="NCBI Taxonomy" id="3065942"/>
    <lineage>
        <taxon>Bacteria</taxon>
        <taxon>Bacillati</taxon>
        <taxon>Actinomycetota</taxon>
        <taxon>Actinomycetes</taxon>
        <taxon>Streptosporangiales</taxon>
        <taxon>Nocardiopsidaceae</taxon>
        <taxon>Nocardiopsis</taxon>
    </lineage>
</organism>
<feature type="coiled-coil region" evidence="1">
    <location>
        <begin position="44"/>
        <end position="92"/>
    </location>
</feature>
<evidence type="ECO:0000313" key="4">
    <source>
        <dbReference type="EMBL" id="MEE2038379.1"/>
    </source>
</evidence>
<evidence type="ECO:0000259" key="3">
    <source>
        <dbReference type="Pfam" id="PF26571"/>
    </source>
</evidence>
<feature type="coiled-coil region" evidence="1">
    <location>
        <begin position="147"/>
        <end position="188"/>
    </location>
</feature>
<dbReference type="InterPro" id="IPR058593">
    <property type="entry name" value="ARB_07466-like_C"/>
</dbReference>
<name>A0ABU7K823_9ACTN</name>
<protein>
    <recommendedName>
        <fullName evidence="3">ARB-07466-like C-terminal domain-containing protein</fullName>
    </recommendedName>
</protein>
<keyword evidence="1" id="KW-0175">Coiled coil</keyword>
<reference evidence="4 5" key="1">
    <citation type="submission" date="2023-08" db="EMBL/GenBank/DDBJ databases">
        <authorList>
            <person name="Girao M."/>
            <person name="Carvalho M.F."/>
        </authorList>
    </citation>
    <scope>NUCLEOTIDE SEQUENCE [LARGE SCALE GENOMIC DNA]</scope>
    <source>
        <strain evidence="4 5">CT-R113</strain>
    </source>
</reference>
<dbReference type="Gene3D" id="6.10.250.3150">
    <property type="match status" value="1"/>
</dbReference>
<proteinExistence type="predicted"/>
<comment type="caution">
    <text evidence="4">The sequence shown here is derived from an EMBL/GenBank/DDBJ whole genome shotgun (WGS) entry which is preliminary data.</text>
</comment>
<dbReference type="EMBL" id="JAUZMY010000012">
    <property type="protein sequence ID" value="MEE2038379.1"/>
    <property type="molecule type" value="Genomic_DNA"/>
</dbReference>
<dbReference type="RefSeq" id="WP_330092160.1">
    <property type="nucleotide sequence ID" value="NZ_JAUZMY010000012.1"/>
</dbReference>
<keyword evidence="5" id="KW-1185">Reference proteome</keyword>
<sequence length="320" mass="34920">MTTTPPHTSRGTRAALSLTAVTAALLIGMPGTAQAEPGDDEVDIDELTQRAEELEESYDGELIQFTEIKGRVEQAEEDLEEVEGRLEASRAGVSTIASSQYKNETGLDPALHVMFSSDPEEMFSDAATLSYLGESQSEQISGLIETRDEAAEVAEDLRVEMEEAETLIEDLESQREDVEARIEEYEAEQVPETPGTGSIPDSAMGWGWSGATPRMAAIRDEIVMEFGAPFPVGCLRSSADDHGVGQACDFMMSAGGAIPSAENQALGAQISQYAIDNADRLGVKYIIWEQQIWQAGSWTWMSDRGDNTQNHYDHVHISSY</sequence>
<accession>A0ABU7K823</accession>
<feature type="chain" id="PRO_5046355348" description="ARB-07466-like C-terminal domain-containing protein" evidence="2">
    <location>
        <begin position="36"/>
        <end position="320"/>
    </location>
</feature>
<dbReference type="Proteomes" id="UP001356095">
    <property type="component" value="Unassembled WGS sequence"/>
</dbReference>
<feature type="signal peptide" evidence="2">
    <location>
        <begin position="1"/>
        <end position="35"/>
    </location>
</feature>
<evidence type="ECO:0000313" key="5">
    <source>
        <dbReference type="Proteomes" id="UP001356095"/>
    </source>
</evidence>